<proteinExistence type="predicted"/>
<dbReference type="AlphaFoldDB" id="A0A831XF39"/>
<name>A0A831XF39_GEOME</name>
<evidence type="ECO:0000313" key="1">
    <source>
        <dbReference type="EMBL" id="HEN41875.1"/>
    </source>
</evidence>
<protein>
    <submittedName>
        <fullName evidence="1">Uncharacterized protein</fullName>
    </submittedName>
</protein>
<gene>
    <name evidence="1" type="ORF">ENQ87_05780</name>
</gene>
<accession>A0A831XF39</accession>
<sequence length="62" mass="6611">MAEQKTCSCGEKHQGHLCVLKSKGMAREVSHLTSNPTVVCFICGSEANSADNVCEPMALEAK</sequence>
<dbReference type="EMBL" id="DSOV01000021">
    <property type="protein sequence ID" value="HEN41875.1"/>
    <property type="molecule type" value="Genomic_DNA"/>
</dbReference>
<organism evidence="1">
    <name type="scientific">Geobacter metallireducens</name>
    <dbReference type="NCBI Taxonomy" id="28232"/>
    <lineage>
        <taxon>Bacteria</taxon>
        <taxon>Pseudomonadati</taxon>
        <taxon>Thermodesulfobacteriota</taxon>
        <taxon>Desulfuromonadia</taxon>
        <taxon>Geobacterales</taxon>
        <taxon>Geobacteraceae</taxon>
        <taxon>Geobacter</taxon>
    </lineage>
</organism>
<reference evidence="1" key="1">
    <citation type="journal article" date="2020" name="mSystems">
        <title>Genome- and Community-Level Interaction Insights into Carbon Utilization and Element Cycling Functions of Hydrothermarchaeota in Hydrothermal Sediment.</title>
        <authorList>
            <person name="Zhou Z."/>
            <person name="Liu Y."/>
            <person name="Xu W."/>
            <person name="Pan J."/>
            <person name="Luo Z.H."/>
            <person name="Li M."/>
        </authorList>
    </citation>
    <scope>NUCLEOTIDE SEQUENCE [LARGE SCALE GENOMIC DNA]</scope>
    <source>
        <strain evidence="1">SpSt-349</strain>
    </source>
</reference>
<comment type="caution">
    <text evidence="1">The sequence shown here is derived from an EMBL/GenBank/DDBJ whole genome shotgun (WGS) entry which is preliminary data.</text>
</comment>